<dbReference type="AlphaFoldDB" id="A0A4R2L8R4"/>
<dbReference type="PANTHER" id="PTHR46558:SF11">
    <property type="entry name" value="HTH-TYPE TRANSCRIPTIONAL REGULATOR XRE"/>
    <property type="match status" value="1"/>
</dbReference>
<proteinExistence type="predicted"/>
<name>A0A4R2L8R4_9FIRM</name>
<dbReference type="Gene3D" id="1.10.260.40">
    <property type="entry name" value="lambda repressor-like DNA-binding domains"/>
    <property type="match status" value="1"/>
</dbReference>
<dbReference type="InterPro" id="IPR001387">
    <property type="entry name" value="Cro/C1-type_HTH"/>
</dbReference>
<dbReference type="PROSITE" id="PS50943">
    <property type="entry name" value="HTH_CROC1"/>
    <property type="match status" value="1"/>
</dbReference>
<keyword evidence="1" id="KW-0238">DNA-binding</keyword>
<reference evidence="3 4" key="1">
    <citation type="submission" date="2019-03" db="EMBL/GenBank/DDBJ databases">
        <title>Genomic Encyclopedia of Type Strains, Phase IV (KMG-IV): sequencing the most valuable type-strain genomes for metagenomic binning, comparative biology and taxonomic classification.</title>
        <authorList>
            <person name="Goeker M."/>
        </authorList>
    </citation>
    <scope>NUCLEOTIDE SEQUENCE [LARGE SCALE GENOMIC DNA]</scope>
    <source>
        <strain evidence="3 4">DSM 102940</strain>
    </source>
</reference>
<dbReference type="PANTHER" id="PTHR46558">
    <property type="entry name" value="TRACRIPTIONAL REGULATORY PROTEIN-RELATED-RELATED"/>
    <property type="match status" value="1"/>
</dbReference>
<dbReference type="SUPFAM" id="SSF47413">
    <property type="entry name" value="lambda repressor-like DNA-binding domains"/>
    <property type="match status" value="1"/>
</dbReference>
<dbReference type="Proteomes" id="UP000294919">
    <property type="component" value="Unassembled WGS sequence"/>
</dbReference>
<evidence type="ECO:0000313" key="3">
    <source>
        <dbReference type="EMBL" id="TCO79098.1"/>
    </source>
</evidence>
<accession>A0A4R2L8R4</accession>
<evidence type="ECO:0000256" key="1">
    <source>
        <dbReference type="ARBA" id="ARBA00023125"/>
    </source>
</evidence>
<feature type="domain" description="HTH cro/C1-type" evidence="2">
    <location>
        <begin position="9"/>
        <end position="63"/>
    </location>
</feature>
<protein>
    <submittedName>
        <fullName evidence="3">Transcriptional regulator with XRE-family HTH domain</fullName>
    </submittedName>
</protein>
<dbReference type="Pfam" id="PF12844">
    <property type="entry name" value="HTH_19"/>
    <property type="match status" value="1"/>
</dbReference>
<evidence type="ECO:0000313" key="4">
    <source>
        <dbReference type="Proteomes" id="UP000294919"/>
    </source>
</evidence>
<organism evidence="3 4">
    <name type="scientific">Marinisporobacter balticus</name>
    <dbReference type="NCBI Taxonomy" id="2018667"/>
    <lineage>
        <taxon>Bacteria</taxon>
        <taxon>Bacillati</taxon>
        <taxon>Bacillota</taxon>
        <taxon>Clostridia</taxon>
        <taxon>Peptostreptococcales</taxon>
        <taxon>Thermotaleaceae</taxon>
        <taxon>Marinisporobacter</taxon>
    </lineage>
</organism>
<sequence length="120" mass="13946">MRKYFGDRLKELRVEKNLTQEELAKIFNTGKASISHYESNRRMPDAHSIEKFAEFFSVSTDYLLGRTDIKSPSNDEIKIETKAYHNLNIGGLAEEDISKVEEYIELLKQKYNPDGTLKKK</sequence>
<dbReference type="InterPro" id="IPR010982">
    <property type="entry name" value="Lambda_DNA-bd_dom_sf"/>
</dbReference>
<dbReference type="EMBL" id="SLWV01000003">
    <property type="protein sequence ID" value="TCO79098.1"/>
    <property type="molecule type" value="Genomic_DNA"/>
</dbReference>
<comment type="caution">
    <text evidence="3">The sequence shown here is derived from an EMBL/GenBank/DDBJ whole genome shotgun (WGS) entry which is preliminary data.</text>
</comment>
<dbReference type="OrthoDB" id="1766270at2"/>
<gene>
    <name evidence="3" type="ORF">EV214_103150</name>
</gene>
<keyword evidence="4" id="KW-1185">Reference proteome</keyword>
<dbReference type="CDD" id="cd00093">
    <property type="entry name" value="HTH_XRE"/>
    <property type="match status" value="1"/>
</dbReference>
<evidence type="ECO:0000259" key="2">
    <source>
        <dbReference type="PROSITE" id="PS50943"/>
    </source>
</evidence>
<dbReference type="SMART" id="SM00530">
    <property type="entry name" value="HTH_XRE"/>
    <property type="match status" value="1"/>
</dbReference>
<dbReference type="GO" id="GO:0003677">
    <property type="term" value="F:DNA binding"/>
    <property type="evidence" value="ECO:0007669"/>
    <property type="project" value="UniProtKB-KW"/>
</dbReference>
<dbReference type="RefSeq" id="WP_132242823.1">
    <property type="nucleotide sequence ID" value="NZ_SLWV01000003.1"/>
</dbReference>